<evidence type="ECO:0000313" key="1">
    <source>
        <dbReference type="EMBL" id="KAA8582142.1"/>
    </source>
</evidence>
<protein>
    <submittedName>
        <fullName evidence="1">Uncharacterized protein</fullName>
    </submittedName>
</protein>
<reference evidence="1 2" key="1">
    <citation type="submission" date="2019-08" db="EMBL/GenBank/DDBJ databases">
        <title>A chromosome-level genome assembly, high-density linkage maps, and genome scans reveal the genomic architecture of hybrid incompatibilities underlying speciation via character displacement in darters (Percidae: Etheostominae).</title>
        <authorList>
            <person name="Moran R.L."/>
            <person name="Catchen J.M."/>
            <person name="Fuller R.C."/>
        </authorList>
    </citation>
    <scope>NUCLEOTIDE SEQUENCE [LARGE SCALE GENOMIC DNA]</scope>
    <source>
        <strain evidence="1">EspeVRDwgs_2016</strain>
        <tissue evidence="1">Muscle</tissue>
    </source>
</reference>
<feature type="non-terminal residue" evidence="1">
    <location>
        <position position="73"/>
    </location>
</feature>
<accession>A0A5J5CJV9</accession>
<organism evidence="1 2">
    <name type="scientific">Etheostoma spectabile</name>
    <name type="common">orangethroat darter</name>
    <dbReference type="NCBI Taxonomy" id="54343"/>
    <lineage>
        <taxon>Eukaryota</taxon>
        <taxon>Metazoa</taxon>
        <taxon>Chordata</taxon>
        <taxon>Craniata</taxon>
        <taxon>Vertebrata</taxon>
        <taxon>Euteleostomi</taxon>
        <taxon>Actinopterygii</taxon>
        <taxon>Neopterygii</taxon>
        <taxon>Teleostei</taxon>
        <taxon>Neoteleostei</taxon>
        <taxon>Acanthomorphata</taxon>
        <taxon>Eupercaria</taxon>
        <taxon>Perciformes</taxon>
        <taxon>Percoidei</taxon>
        <taxon>Percidae</taxon>
        <taxon>Etheostomatinae</taxon>
        <taxon>Etheostoma</taxon>
    </lineage>
</organism>
<dbReference type="AlphaFoldDB" id="A0A5J5CJV9"/>
<dbReference type="Proteomes" id="UP000327493">
    <property type="component" value="Chromosome 20"/>
</dbReference>
<evidence type="ECO:0000313" key="2">
    <source>
        <dbReference type="Proteomes" id="UP000327493"/>
    </source>
</evidence>
<proteinExistence type="predicted"/>
<gene>
    <name evidence="1" type="ORF">FQN60_008882</name>
</gene>
<comment type="caution">
    <text evidence="1">The sequence shown here is derived from an EMBL/GenBank/DDBJ whole genome shotgun (WGS) entry which is preliminary data.</text>
</comment>
<name>A0A5J5CJV9_9PERO</name>
<sequence>MEDSKFLKEGGRNDVDLNNFQKEHGKIPAGSFENHKIFHLTVLASPGGSLGTDHNRAVSQIPDDVLTGGLSDW</sequence>
<keyword evidence="2" id="KW-1185">Reference proteome</keyword>
<dbReference type="EMBL" id="VOFY01000020">
    <property type="protein sequence ID" value="KAA8582142.1"/>
    <property type="molecule type" value="Genomic_DNA"/>
</dbReference>